<evidence type="ECO:0000256" key="3">
    <source>
        <dbReference type="ARBA" id="ARBA00022989"/>
    </source>
</evidence>
<evidence type="ECO:0000313" key="7">
    <source>
        <dbReference type="EMBL" id="KAH3687995.1"/>
    </source>
</evidence>
<keyword evidence="4 5" id="KW-0472">Membrane</keyword>
<evidence type="ECO:0000313" key="8">
    <source>
        <dbReference type="Proteomes" id="UP000774326"/>
    </source>
</evidence>
<name>A0A9P8TR47_WICPI</name>
<gene>
    <name evidence="7" type="ORF">WICPIJ_001027</name>
</gene>
<evidence type="ECO:0000256" key="2">
    <source>
        <dbReference type="ARBA" id="ARBA00022692"/>
    </source>
</evidence>
<feature type="domain" description="HIG1" evidence="6">
    <location>
        <begin position="88"/>
        <end position="179"/>
    </location>
</feature>
<dbReference type="Proteomes" id="UP000774326">
    <property type="component" value="Unassembled WGS sequence"/>
</dbReference>
<keyword evidence="3 5" id="KW-1133">Transmembrane helix</keyword>
<dbReference type="InterPro" id="IPR040153">
    <property type="entry name" value="Rcf2"/>
</dbReference>
<dbReference type="PANTHER" id="PTHR28018:SF3">
    <property type="entry name" value="RESPIRATORY SUPERCOMPLEX FACTOR 2, MITOCHONDRIAL"/>
    <property type="match status" value="1"/>
</dbReference>
<sequence>MKLLTDDEIEAHWWATASGACKGLASGLLVSGAIFKLGPRKWPNFPKNLPWSIRTAIFISPPTVATTIWAEEASNSFDRAMYSSDHDSKRLLEEHARWSKLSLGGKITNTLVEHKYKFIVGAWAASMYGSWVYVDKDPIMTKTQKIVQARMYAQFLTVLLLLGSIGLSIYDEKAHPENYNVEEKDDWKRILEEEQERLSREKEVAKPYQRARIYKD</sequence>
<keyword evidence="8" id="KW-1185">Reference proteome</keyword>
<comment type="subcellular location">
    <subcellularLocation>
        <location evidence="1">Mitochondrion</location>
    </subcellularLocation>
</comment>
<keyword evidence="2 5" id="KW-0812">Transmembrane</keyword>
<dbReference type="AlphaFoldDB" id="A0A9P8TR47"/>
<dbReference type="PROSITE" id="PS51503">
    <property type="entry name" value="HIG1"/>
    <property type="match status" value="1"/>
</dbReference>
<evidence type="ECO:0000256" key="5">
    <source>
        <dbReference type="SAM" id="Phobius"/>
    </source>
</evidence>
<dbReference type="OrthoDB" id="1915122at2759"/>
<accession>A0A9P8TR47</accession>
<reference evidence="7" key="1">
    <citation type="journal article" date="2021" name="Open Biol.">
        <title>Shared evolutionary footprints suggest mitochondrial oxidative damage underlies multiple complex I losses in fungi.</title>
        <authorList>
            <person name="Schikora-Tamarit M.A."/>
            <person name="Marcet-Houben M."/>
            <person name="Nosek J."/>
            <person name="Gabaldon T."/>
        </authorList>
    </citation>
    <scope>NUCLEOTIDE SEQUENCE</scope>
    <source>
        <strain evidence="7">CBS2887</strain>
    </source>
</reference>
<dbReference type="GO" id="GO:0033617">
    <property type="term" value="P:mitochondrial respiratory chain complex IV assembly"/>
    <property type="evidence" value="ECO:0007669"/>
    <property type="project" value="TreeGrafter"/>
</dbReference>
<feature type="transmembrane region" description="Helical" evidence="5">
    <location>
        <begin position="151"/>
        <end position="170"/>
    </location>
</feature>
<dbReference type="PANTHER" id="PTHR28018">
    <property type="entry name" value="RESPIRATORY SUPERCOMPLEX FACTOR 2, MITOCHONDRIAL"/>
    <property type="match status" value="1"/>
</dbReference>
<dbReference type="InterPro" id="IPR007667">
    <property type="entry name" value="Hypoxia_induced_domain"/>
</dbReference>
<dbReference type="EMBL" id="JAEUBG010000553">
    <property type="protein sequence ID" value="KAH3687995.1"/>
    <property type="molecule type" value="Genomic_DNA"/>
</dbReference>
<evidence type="ECO:0000256" key="1">
    <source>
        <dbReference type="ARBA" id="ARBA00004173"/>
    </source>
</evidence>
<dbReference type="PROSITE" id="PS51257">
    <property type="entry name" value="PROKAR_LIPOPROTEIN"/>
    <property type="match status" value="1"/>
</dbReference>
<evidence type="ECO:0000256" key="4">
    <source>
        <dbReference type="ARBA" id="ARBA00023136"/>
    </source>
</evidence>
<evidence type="ECO:0000259" key="6">
    <source>
        <dbReference type="PROSITE" id="PS51503"/>
    </source>
</evidence>
<comment type="caution">
    <text evidence="7">The sequence shown here is derived from an EMBL/GenBank/DDBJ whole genome shotgun (WGS) entry which is preliminary data.</text>
</comment>
<protein>
    <recommendedName>
        <fullName evidence="6">HIG1 domain-containing protein</fullName>
    </recommendedName>
</protein>
<dbReference type="GO" id="GO:0005739">
    <property type="term" value="C:mitochondrion"/>
    <property type="evidence" value="ECO:0007669"/>
    <property type="project" value="UniProtKB-SubCell"/>
</dbReference>
<organism evidence="7 8">
    <name type="scientific">Wickerhamomyces pijperi</name>
    <name type="common">Yeast</name>
    <name type="synonym">Pichia pijperi</name>
    <dbReference type="NCBI Taxonomy" id="599730"/>
    <lineage>
        <taxon>Eukaryota</taxon>
        <taxon>Fungi</taxon>
        <taxon>Dikarya</taxon>
        <taxon>Ascomycota</taxon>
        <taxon>Saccharomycotina</taxon>
        <taxon>Saccharomycetes</taxon>
        <taxon>Phaffomycetales</taxon>
        <taxon>Wickerhamomycetaceae</taxon>
        <taxon>Wickerhamomyces</taxon>
    </lineage>
</organism>
<feature type="transmembrane region" description="Helical" evidence="5">
    <location>
        <begin position="12"/>
        <end position="35"/>
    </location>
</feature>
<dbReference type="Pfam" id="PF04588">
    <property type="entry name" value="HIG_1_N"/>
    <property type="match status" value="1"/>
</dbReference>
<reference evidence="7" key="2">
    <citation type="submission" date="2021-01" db="EMBL/GenBank/DDBJ databases">
        <authorList>
            <person name="Schikora-Tamarit M.A."/>
        </authorList>
    </citation>
    <scope>NUCLEOTIDE SEQUENCE</scope>
    <source>
        <strain evidence="7">CBS2887</strain>
    </source>
</reference>
<proteinExistence type="predicted"/>